<accession>A0AAQ3NBS8</accession>
<dbReference type="AlphaFoldDB" id="A0AAQ3NBS8"/>
<name>A0AAQ3NBS8_VIGMU</name>
<dbReference type="CDD" id="cd00303">
    <property type="entry name" value="retropepsin_like"/>
    <property type="match status" value="1"/>
</dbReference>
<evidence type="ECO:0000256" key="1">
    <source>
        <dbReference type="SAM" id="MobiDB-lite"/>
    </source>
</evidence>
<dbReference type="EMBL" id="CP144695">
    <property type="protein sequence ID" value="WVZ06070.1"/>
    <property type="molecule type" value="Genomic_DNA"/>
</dbReference>
<feature type="compositionally biased region" description="Acidic residues" evidence="1">
    <location>
        <begin position="1"/>
        <end position="13"/>
    </location>
</feature>
<sequence length="231" mass="26074">MELEDDTILDEDTTNPVETEGNREEEPLILVNALTRVANFKTMRVTGLCQKKPLHILIDSESTHNFLDIHIAKKLGCRIVNMDPLSVIVADGAKVQINTMNFEKLTMEFVVQGRRLVLRGTPNPDLKTISKQRVPNTLTLGVHILMIQLCDKGEGTLLHSLSTHAEPSNIPNSIERLLLDFEDVFNEPATLPPKRADHDHRIPLVQGTYLVNKRPYQYAKEQNDIIDGLIQ</sequence>
<protein>
    <submittedName>
        <fullName evidence="2">Uncharacterized protein</fullName>
    </submittedName>
</protein>
<reference evidence="2 3" key="1">
    <citation type="journal article" date="2023" name="Life. Sci Alliance">
        <title>Evolutionary insights into 3D genome organization and epigenetic landscape of Vigna mungo.</title>
        <authorList>
            <person name="Junaid A."/>
            <person name="Singh B."/>
            <person name="Bhatia S."/>
        </authorList>
    </citation>
    <scope>NUCLEOTIDE SEQUENCE [LARGE SCALE GENOMIC DNA]</scope>
    <source>
        <strain evidence="2">Urdbean</strain>
    </source>
</reference>
<gene>
    <name evidence="2" type="ORF">V8G54_019416</name>
</gene>
<proteinExistence type="predicted"/>
<dbReference type="Proteomes" id="UP001374535">
    <property type="component" value="Chromosome 6"/>
</dbReference>
<keyword evidence="3" id="KW-1185">Reference proteome</keyword>
<feature type="region of interest" description="Disordered" evidence="1">
    <location>
        <begin position="1"/>
        <end position="22"/>
    </location>
</feature>
<organism evidence="2 3">
    <name type="scientific">Vigna mungo</name>
    <name type="common">Black gram</name>
    <name type="synonym">Phaseolus mungo</name>
    <dbReference type="NCBI Taxonomy" id="3915"/>
    <lineage>
        <taxon>Eukaryota</taxon>
        <taxon>Viridiplantae</taxon>
        <taxon>Streptophyta</taxon>
        <taxon>Embryophyta</taxon>
        <taxon>Tracheophyta</taxon>
        <taxon>Spermatophyta</taxon>
        <taxon>Magnoliopsida</taxon>
        <taxon>eudicotyledons</taxon>
        <taxon>Gunneridae</taxon>
        <taxon>Pentapetalae</taxon>
        <taxon>rosids</taxon>
        <taxon>fabids</taxon>
        <taxon>Fabales</taxon>
        <taxon>Fabaceae</taxon>
        <taxon>Papilionoideae</taxon>
        <taxon>50 kb inversion clade</taxon>
        <taxon>NPAAA clade</taxon>
        <taxon>indigoferoid/millettioid clade</taxon>
        <taxon>Phaseoleae</taxon>
        <taxon>Vigna</taxon>
    </lineage>
</organism>
<evidence type="ECO:0000313" key="3">
    <source>
        <dbReference type="Proteomes" id="UP001374535"/>
    </source>
</evidence>
<evidence type="ECO:0000313" key="2">
    <source>
        <dbReference type="EMBL" id="WVZ06070.1"/>
    </source>
</evidence>